<organism evidence="2">
    <name type="scientific">Faunusvirus sp</name>
    <dbReference type="NCBI Taxonomy" id="2487766"/>
    <lineage>
        <taxon>Viruses</taxon>
        <taxon>Varidnaviria</taxon>
        <taxon>Bamfordvirae</taxon>
        <taxon>Nucleocytoviricota</taxon>
        <taxon>Megaviricetes</taxon>
        <taxon>Imitervirales</taxon>
        <taxon>Mimiviridae</taxon>
    </lineage>
</organism>
<evidence type="ECO:0000256" key="1">
    <source>
        <dbReference type="SAM" id="Phobius"/>
    </source>
</evidence>
<feature type="transmembrane region" description="Helical" evidence="1">
    <location>
        <begin position="26"/>
        <end position="46"/>
    </location>
</feature>
<dbReference type="EMBL" id="MK072138">
    <property type="protein sequence ID" value="AYV79280.1"/>
    <property type="molecule type" value="Genomic_DNA"/>
</dbReference>
<evidence type="ECO:0008006" key="3">
    <source>
        <dbReference type="Google" id="ProtNLM"/>
    </source>
</evidence>
<feature type="transmembrane region" description="Helical" evidence="1">
    <location>
        <begin position="175"/>
        <end position="202"/>
    </location>
</feature>
<proteinExistence type="predicted"/>
<accession>A0A3G4ZWQ8</accession>
<name>A0A3G4ZWQ8_9VIRU</name>
<reference evidence="2" key="1">
    <citation type="submission" date="2018-10" db="EMBL/GenBank/DDBJ databases">
        <title>Hidden diversity of soil giant viruses.</title>
        <authorList>
            <person name="Schulz F."/>
            <person name="Alteio L."/>
            <person name="Goudeau D."/>
            <person name="Ryan E.M."/>
            <person name="Malmstrom R.R."/>
            <person name="Blanchard J."/>
            <person name="Woyke T."/>
        </authorList>
    </citation>
    <scope>NUCLEOTIDE SEQUENCE</scope>
    <source>
        <strain evidence="2">FNV1</strain>
    </source>
</reference>
<protein>
    <recommendedName>
        <fullName evidence="3">Transmembrane protein</fullName>
    </recommendedName>
</protein>
<keyword evidence="1" id="KW-0472">Membrane</keyword>
<keyword evidence="1" id="KW-1133">Transmembrane helix</keyword>
<keyword evidence="1" id="KW-0812">Transmembrane</keyword>
<evidence type="ECO:0000313" key="2">
    <source>
        <dbReference type="EMBL" id="AYV79280.1"/>
    </source>
</evidence>
<gene>
    <name evidence="2" type="ORF">Faunusvirus7_28</name>
</gene>
<sequence>MIGQYDILNDAASMKHKRNVKIMHRMTLVLFGAMFACFIVFSSYYMTWQDAVAHNRLVRDVDTTIADYNVTDYHGYFTGSIVLTYGILLPETTTAAQAVEINNATGATVATGAKHIVFCNIKVVTAPTYDEVIIFLCDNYPIGDPFIAEYNFEDKICIDPLTMPTLFKNTNKAEIVASVFGAFAVATALTGVLFTCIVYVMLE</sequence>